<dbReference type="Pfam" id="PF11894">
    <property type="entry name" value="Nup192"/>
    <property type="match status" value="1"/>
</dbReference>
<comment type="similarity">
    <text evidence="2">Belongs to the NUP186/NUP192/NUP205 family.</text>
</comment>
<feature type="region of interest" description="Disordered" evidence="5">
    <location>
        <begin position="434"/>
        <end position="463"/>
    </location>
</feature>
<keyword evidence="4" id="KW-0539">Nucleus</keyword>
<feature type="compositionally biased region" description="Polar residues" evidence="5">
    <location>
        <begin position="436"/>
        <end position="445"/>
    </location>
</feature>
<evidence type="ECO:0000256" key="2">
    <source>
        <dbReference type="ARBA" id="ARBA00005892"/>
    </source>
</evidence>
<evidence type="ECO:0000313" key="6">
    <source>
        <dbReference type="EMBL" id="KAB5590005.1"/>
    </source>
</evidence>
<name>A0A5N5QE32_9AGAM</name>
<dbReference type="OrthoDB" id="2019644at2759"/>
<dbReference type="GO" id="GO:0044611">
    <property type="term" value="C:nuclear pore inner ring"/>
    <property type="evidence" value="ECO:0007669"/>
    <property type="project" value="TreeGrafter"/>
</dbReference>
<dbReference type="EMBL" id="SSOP01000207">
    <property type="protein sequence ID" value="KAB5590005.1"/>
    <property type="molecule type" value="Genomic_DNA"/>
</dbReference>
<dbReference type="GO" id="GO:0006999">
    <property type="term" value="P:nuclear pore organization"/>
    <property type="evidence" value="ECO:0007669"/>
    <property type="project" value="TreeGrafter"/>
</dbReference>
<dbReference type="PANTHER" id="PTHR31344:SF0">
    <property type="entry name" value="NUCLEAR PORE COMPLEX PROTEIN NUP205"/>
    <property type="match status" value="1"/>
</dbReference>
<keyword evidence="7" id="KW-1185">Reference proteome</keyword>
<comment type="subcellular location">
    <subcellularLocation>
        <location evidence="1">Nucleus</location>
    </subcellularLocation>
</comment>
<comment type="caution">
    <text evidence="6">The sequence shown here is derived from an EMBL/GenBank/DDBJ whole genome shotgun (WGS) entry which is preliminary data.</text>
</comment>
<keyword evidence="3" id="KW-0813">Transport</keyword>
<feature type="compositionally biased region" description="Polar residues" evidence="5">
    <location>
        <begin position="454"/>
        <end position="463"/>
    </location>
</feature>
<accession>A0A5N5QE32</accession>
<protein>
    <submittedName>
        <fullName evidence="6">Nuclear pore complex protein</fullName>
    </submittedName>
</protein>
<dbReference type="PANTHER" id="PTHR31344">
    <property type="entry name" value="NUCLEAR PORE COMPLEX PROTEIN NUP205"/>
    <property type="match status" value="1"/>
</dbReference>
<proteinExistence type="inferred from homology"/>
<dbReference type="InterPro" id="IPR021827">
    <property type="entry name" value="Nup186/Nup192/Nup205"/>
</dbReference>
<evidence type="ECO:0000256" key="1">
    <source>
        <dbReference type="ARBA" id="ARBA00004123"/>
    </source>
</evidence>
<evidence type="ECO:0000256" key="5">
    <source>
        <dbReference type="SAM" id="MobiDB-lite"/>
    </source>
</evidence>
<evidence type="ECO:0000256" key="3">
    <source>
        <dbReference type="ARBA" id="ARBA00022448"/>
    </source>
</evidence>
<organism evidence="6 7">
    <name type="scientific">Ceratobasidium theobromae</name>
    <dbReference type="NCBI Taxonomy" id="1582974"/>
    <lineage>
        <taxon>Eukaryota</taxon>
        <taxon>Fungi</taxon>
        <taxon>Dikarya</taxon>
        <taxon>Basidiomycota</taxon>
        <taxon>Agaricomycotina</taxon>
        <taxon>Agaricomycetes</taxon>
        <taxon>Cantharellales</taxon>
        <taxon>Ceratobasidiaceae</taxon>
        <taxon>Ceratobasidium</taxon>
    </lineage>
</organism>
<sequence>MDVEYWENLDTFLANVFREPTPHLEQELYYRLEDAKPRFLSLLDVPPRSSAEETELKSGKATIGGQQKTYNNDFVQEALFLAAQLDCSERLAAGILDQVLSGYPNDDPVGSTIKAAQRFYSGRQHVLTTLQLVLNSAMGISAIHPAVQSKVADYIIALVGTTTTLSGGKQGTLGEKIIQQIDTCATLIQKHQASQRNADSTTVIGANGVYKFAAERYGEIVSALQNERRCLSHLLFVLAGSGELGANEVVRMVSWMAAISPDDPSMIHVLAACLAGLDATTPLGSDTAFVGQLKAEFAKPNWRVPEVKAVLTIRWCLFLIEASNGNRSFEAAHGYSESDIERLVTDAVRADALRFLAMLLHFSRPLNQASLDTLGLDELSSPDWQLASRLEPLAASIDSDFYRFLLRQVDLLVIAFVTSLSPVLRRMRHADEDTGHSLTLSTSRARQPDPRATSHANHQQPSRSGLADFFDLIAFIYADQTPDEALKWWADSSDTRLYAFLRWAAEARVPSLLKPLYNMFGSLARGPGCATFAYNFFSSNGGQYRGNAVTAGTGWCSWASLFGSLDWLLSSVPDQRTQTQARQTGPTGGALMDIGANNRQPLPVDPEEIRSIMAFLRVLRVVARYSTPARAALLENGQYRAVAVMLDLVRAHVALELKGKLFDTLAAFCETGDEAGVGTEIVKLMWGSLERYEVLPVRNASALDTPAGWKKSRGVPAELEEVEAPARQYPATLAFLHLLNSLVRTPEAVPDNLGSGHRVAGTGPYVRFVLDDVLLKIEQREYADPADRWRLTEACLEFIEYSLVGYDLGSLVAGEWASTNPGVRAEQTAIVQRMVQHPGFGVLLRVLADERVRDVLLGIIGVTNLSDGAQNQLQGGESHFVKCLLKVLRIITRALAIQDAFIELLVPAARQLSLDVDLPTVVPTCDQMLLWRPDAVVQIASLVNYRYSQEVVLLSVRLMTTLSRSSCFNTMETTTYFSRRVSRLLGMLGRDQPDVIVQGYASQLGIDTQEELCADDDDTPENQDTADQALILSRQVRSAIIEFLLVNTTITAPSPNFAHLLLGFDVANAPMGSGAAMAIQDPRAGGGRESCLHVVLDMLSEGIPKLDRRSRRQSHVDQRRPLFERHPVLAEKCYRLIHQLCTHALTFGTTIRYLRTNEDFFARQLAAIPLRPLAHHSPDGAVRLGDNSVVPTSCMALTAFLRLRSWVLDLVSLELHIMTGVEQDPRASRILGLLFQKPTTDSSSALTVFEEAMNIPAPGQALMRVLELLESLAFHWADAKSVEPVELRLFSDLNFDSCLRPDATGCYIVDADALLTLLTQQRRHLQRQGFLPTPEHHTQLKTETRYLLECCALENNRRQIAHSRAAAYESWTRLCNVALTRCFDTLPDDSREVILFDVVQALPPVIFGAEPETAVLLCESLLALIAKLRDDRHHQVVLQSIVDDPLAATLPAERLNGLLSSIMDCTLQPGTSERQRGNLYSAMVHYIQLAFSAEERAAEKASLGQSTNGPKLLSQSFAMSANGSNDKDIVLFGSNPSSKRAIKGSGLEASTLSVLNKYVDRLVPLVCRDAIDGSDVWKTIAFTFLESLVRVSRMEKAHRVLNIMSRQGFLQHFVQSVGESEDQLLAVLKPDPESLNALYVYEAKMSLLIKIAQTRQGADRLQDARVLSVLAQCDFLNARPEKDIDFRNFESFLPSAVERYHQILVPALELATSVISTIGSDSPNVAKQALNFILTHRETCLMLFTNEEAYLPLASVQELHLFVALCALVAPYVEWRDLNDARSFGQVHAAVLELAARILSQGGWRMNVIPTTESEQLDAKRPAKGISYSNMTVFDQRARNATNYLQKWVLVYLSAIGERSIGTNEPFHPVLTAVASTAREPAAIATGKPYLADAIAALRSSVNRLSSLLVELKEMPMQTGKLGIDEVDEIVQAAQVSFLGELDIPQRRALASRELARAAQGYRNDVRSTLHTTEILLLLLWRHLRHFLSSNSPSAEDAGSFMRSVSAPLRRPAVLEHLRADAEIAIREITLELDEIEVPRDVLGATADAGARESYVRVLTRMLRGVTALGGQDMDEDDD</sequence>
<evidence type="ECO:0000313" key="7">
    <source>
        <dbReference type="Proteomes" id="UP000383932"/>
    </source>
</evidence>
<dbReference type="Proteomes" id="UP000383932">
    <property type="component" value="Unassembled WGS sequence"/>
</dbReference>
<reference evidence="6 7" key="1">
    <citation type="journal article" date="2019" name="Fungal Biol. Biotechnol.">
        <title>Draft genome sequence of fastidious pathogen Ceratobasidium theobromae, which causes vascular-streak dieback in Theobroma cacao.</title>
        <authorList>
            <person name="Ali S.S."/>
            <person name="Asman A."/>
            <person name="Shao J."/>
            <person name="Firmansyah A.P."/>
            <person name="Susilo A.W."/>
            <person name="Rosmana A."/>
            <person name="McMahon P."/>
            <person name="Junaid M."/>
            <person name="Guest D."/>
            <person name="Kheng T.Y."/>
            <person name="Meinhardt L.W."/>
            <person name="Bailey B.A."/>
        </authorList>
    </citation>
    <scope>NUCLEOTIDE SEQUENCE [LARGE SCALE GENOMIC DNA]</scope>
    <source>
        <strain evidence="6 7">CT2</strain>
    </source>
</reference>
<dbReference type="GO" id="GO:0017056">
    <property type="term" value="F:structural constituent of nuclear pore"/>
    <property type="evidence" value="ECO:0007669"/>
    <property type="project" value="TreeGrafter"/>
</dbReference>
<evidence type="ECO:0000256" key="4">
    <source>
        <dbReference type="ARBA" id="ARBA00023242"/>
    </source>
</evidence>
<gene>
    <name evidence="6" type="ORF">CTheo_6554</name>
</gene>